<dbReference type="PANTHER" id="PTHR43861:SF1">
    <property type="entry name" value="TRANS-ACONITATE 2-METHYLTRANSFERASE"/>
    <property type="match status" value="1"/>
</dbReference>
<dbReference type="GO" id="GO:0008757">
    <property type="term" value="F:S-adenosylmethionine-dependent methyltransferase activity"/>
    <property type="evidence" value="ECO:0007669"/>
    <property type="project" value="InterPro"/>
</dbReference>
<dbReference type="PANTHER" id="PTHR43861">
    <property type="entry name" value="TRANS-ACONITATE 2-METHYLTRANSFERASE-RELATED"/>
    <property type="match status" value="1"/>
</dbReference>
<feature type="domain" description="Methyltransferase type 11" evidence="1">
    <location>
        <begin position="69"/>
        <end position="164"/>
    </location>
</feature>
<dbReference type="STRING" id="1236973.JCM9157_3098"/>
<keyword evidence="3" id="KW-1185">Reference proteome</keyword>
<name>W4QUZ6_HALA3</name>
<gene>
    <name evidence="2" type="ORF">JCM9157_3098</name>
</gene>
<evidence type="ECO:0000313" key="2">
    <source>
        <dbReference type="EMBL" id="GAE35955.1"/>
    </source>
</evidence>
<organism evidence="2 3">
    <name type="scientific">Halalkalibacter akibai (strain ATCC 43226 / DSM 21942 / CIP 109018 / JCM 9157 / 1139)</name>
    <name type="common">Bacillus akibai</name>
    <dbReference type="NCBI Taxonomy" id="1236973"/>
    <lineage>
        <taxon>Bacteria</taxon>
        <taxon>Bacillati</taxon>
        <taxon>Bacillota</taxon>
        <taxon>Bacilli</taxon>
        <taxon>Bacillales</taxon>
        <taxon>Bacillaceae</taxon>
        <taxon>Halalkalibacter</taxon>
    </lineage>
</organism>
<dbReference type="AlphaFoldDB" id="W4QUZ6"/>
<sequence length="268" mass="30779">MTGAFYLMLKERTGHMNHTLGTEESIRRWDRFADRYAAVHTKDGDLHKEIFLNPTLLTLIGAVKGKKVLDAGCGEGYFSRILAGKGAEVTAVDFSRRMLEIAKERTASDLPIQFTYGNCEDLSTLQDKSFDVIVSNMVIQDLANYEKAFQEMHRLLVDRGEFIFSILHPCFVTPNSGWEKTATGEKLHWNVDHYFYEGVYEQQLGDEEKMLLFHRTLTSYISAVLETGFSLERLVEPTPSQEMLQKYPTFEEDFRCADFIVFKLKKKG</sequence>
<evidence type="ECO:0000259" key="1">
    <source>
        <dbReference type="Pfam" id="PF08241"/>
    </source>
</evidence>
<dbReference type="EMBL" id="BAUV01000025">
    <property type="protein sequence ID" value="GAE35955.1"/>
    <property type="molecule type" value="Genomic_DNA"/>
</dbReference>
<proteinExistence type="predicted"/>
<evidence type="ECO:0000313" key="3">
    <source>
        <dbReference type="Proteomes" id="UP000018896"/>
    </source>
</evidence>
<reference evidence="2 3" key="1">
    <citation type="journal article" date="2014" name="Genome Announc.">
        <title>Draft Genome Sequences of Three Alkaliphilic Bacillus Strains, Bacillus wakoensis JCM 9140T, Bacillus akibai JCM 9157T, and Bacillus hemicellulosilyticus JCM 9152T.</title>
        <authorList>
            <person name="Yuki M."/>
            <person name="Oshima K."/>
            <person name="Suda W."/>
            <person name="Oshida Y."/>
            <person name="Kitamura K."/>
            <person name="Iida T."/>
            <person name="Hattori M."/>
            <person name="Ohkuma M."/>
        </authorList>
    </citation>
    <scope>NUCLEOTIDE SEQUENCE [LARGE SCALE GENOMIC DNA]</scope>
    <source>
        <strain evidence="2 3">JCM 9157</strain>
    </source>
</reference>
<dbReference type="InterPro" id="IPR029063">
    <property type="entry name" value="SAM-dependent_MTases_sf"/>
</dbReference>
<dbReference type="eggNOG" id="COG2226">
    <property type="taxonomic scope" value="Bacteria"/>
</dbReference>
<comment type="caution">
    <text evidence="2">The sequence shown here is derived from an EMBL/GenBank/DDBJ whole genome shotgun (WGS) entry which is preliminary data.</text>
</comment>
<dbReference type="CDD" id="cd02440">
    <property type="entry name" value="AdoMet_MTases"/>
    <property type="match status" value="1"/>
</dbReference>
<dbReference type="Pfam" id="PF08241">
    <property type="entry name" value="Methyltransf_11"/>
    <property type="match status" value="1"/>
</dbReference>
<accession>W4QUZ6</accession>
<protein>
    <recommendedName>
        <fullName evidence="1">Methyltransferase type 11 domain-containing protein</fullName>
    </recommendedName>
</protein>
<dbReference type="SUPFAM" id="SSF53335">
    <property type="entry name" value="S-adenosyl-L-methionine-dependent methyltransferases"/>
    <property type="match status" value="1"/>
</dbReference>
<dbReference type="Gene3D" id="3.40.50.150">
    <property type="entry name" value="Vaccinia Virus protein VP39"/>
    <property type="match status" value="1"/>
</dbReference>
<dbReference type="Proteomes" id="UP000018896">
    <property type="component" value="Unassembled WGS sequence"/>
</dbReference>
<dbReference type="InterPro" id="IPR013216">
    <property type="entry name" value="Methyltransf_11"/>
</dbReference>